<evidence type="ECO:0000256" key="1">
    <source>
        <dbReference type="SAM" id="Phobius"/>
    </source>
</evidence>
<organism evidence="2 3">
    <name type="scientific">Haloactinomyces albus</name>
    <dbReference type="NCBI Taxonomy" id="1352928"/>
    <lineage>
        <taxon>Bacteria</taxon>
        <taxon>Bacillati</taxon>
        <taxon>Actinomycetota</taxon>
        <taxon>Actinomycetes</taxon>
        <taxon>Actinopolysporales</taxon>
        <taxon>Actinopolysporaceae</taxon>
        <taxon>Haloactinomyces</taxon>
    </lineage>
</organism>
<sequence length="128" mass="13192">MRQLSHQGVGLALVLLHHLLGVLVGGLETLLALLVVAGPAESRNIVEAVFLRPVLLGRVELCRATSAARPLCAASALPMAFSILPPISPRTLAALFHCSAPVLDGGGGSSVASTLPAMAWRYILAPLA</sequence>
<keyword evidence="3" id="KW-1185">Reference proteome</keyword>
<feature type="transmembrane region" description="Helical" evidence="1">
    <location>
        <begin position="12"/>
        <end position="37"/>
    </location>
</feature>
<dbReference type="EMBL" id="JAVDXW010000001">
    <property type="protein sequence ID" value="MDR7301781.1"/>
    <property type="molecule type" value="Genomic_DNA"/>
</dbReference>
<keyword evidence="1" id="KW-1133">Transmembrane helix</keyword>
<gene>
    <name evidence="2" type="ORF">JOF55_001962</name>
</gene>
<proteinExistence type="predicted"/>
<reference evidence="2" key="1">
    <citation type="submission" date="2023-07" db="EMBL/GenBank/DDBJ databases">
        <title>Sequencing the genomes of 1000 actinobacteria strains.</title>
        <authorList>
            <person name="Klenk H.-P."/>
        </authorList>
    </citation>
    <scope>NUCLEOTIDE SEQUENCE</scope>
    <source>
        <strain evidence="2">DSM 45977</strain>
    </source>
</reference>
<evidence type="ECO:0000313" key="2">
    <source>
        <dbReference type="EMBL" id="MDR7301781.1"/>
    </source>
</evidence>
<dbReference type="Proteomes" id="UP001180845">
    <property type="component" value="Unassembled WGS sequence"/>
</dbReference>
<keyword evidence="1" id="KW-0812">Transmembrane</keyword>
<protein>
    <submittedName>
        <fullName evidence="2">Uncharacterized protein</fullName>
    </submittedName>
</protein>
<accession>A0AAE4CLW9</accession>
<keyword evidence="1" id="KW-0472">Membrane</keyword>
<name>A0AAE4CLW9_9ACTN</name>
<comment type="caution">
    <text evidence="2">The sequence shown here is derived from an EMBL/GenBank/DDBJ whole genome shotgun (WGS) entry which is preliminary data.</text>
</comment>
<dbReference type="AlphaFoldDB" id="A0AAE4CLW9"/>
<dbReference type="RefSeq" id="WP_310272736.1">
    <property type="nucleotide sequence ID" value="NZ_JAVDXW010000001.1"/>
</dbReference>
<evidence type="ECO:0000313" key="3">
    <source>
        <dbReference type="Proteomes" id="UP001180845"/>
    </source>
</evidence>